<dbReference type="GO" id="GO:0005975">
    <property type="term" value="P:carbohydrate metabolic process"/>
    <property type="evidence" value="ECO:0007669"/>
    <property type="project" value="UniProtKB-ARBA"/>
</dbReference>
<feature type="compositionally biased region" description="Polar residues" evidence="1">
    <location>
        <begin position="290"/>
        <end position="308"/>
    </location>
</feature>
<organism evidence="4 5">
    <name type="scientific">Candidatus Colimorpha enterica</name>
    <dbReference type="NCBI Taxonomy" id="3083063"/>
    <lineage>
        <taxon>Bacteria</taxon>
        <taxon>Pseudomonadati</taxon>
        <taxon>Bacteroidota</taxon>
        <taxon>Bacteroidia</taxon>
        <taxon>Bacteroidales</taxon>
        <taxon>Candidatus Colimorpha</taxon>
    </lineage>
</organism>
<dbReference type="SUPFAM" id="SSF49899">
    <property type="entry name" value="Concanavalin A-like lectins/glucanases"/>
    <property type="match status" value="1"/>
</dbReference>
<evidence type="ECO:0000256" key="3">
    <source>
        <dbReference type="SAM" id="SignalP"/>
    </source>
</evidence>
<feature type="compositionally biased region" description="Polar residues" evidence="1">
    <location>
        <begin position="268"/>
        <end position="278"/>
    </location>
</feature>
<sequence length="349" mass="36443">MVKRLFCVLALMLAMSLGISAAVPYDFGGGVVYYGFDDQAATDGGEGKLNGRFVGDGIEIVDGLGGGCAVKMNSDSYVEIPVAATCPSETMSVIVWFRTDRLNGAWNRIISTGVWGEQAAPGILVGVFHTDDADYVAFGIGADDAKKNKWDLIGAPEGAAPYGLDDGKWHCIGYTVGEGSGALYLDGEQIHVFEYSAEDCSTVTYEESACIGGFLYYGNMNEPFSGTVDEVYFIPSVVGADAMKAYYDAETQGKITHVKTDPPAATDGSDSPAVSTEPDSGETSEKPAASSAQITTDAPDSGKNTGSETKPAPGDRNGAPVWVYIAVAAVIVIAAAAAVVIAKKKTNKK</sequence>
<keyword evidence="3" id="KW-0732">Signal</keyword>
<accession>A0AAE3K486</accession>
<proteinExistence type="predicted"/>
<feature type="region of interest" description="Disordered" evidence="1">
    <location>
        <begin position="257"/>
        <end position="316"/>
    </location>
</feature>
<dbReference type="InterPro" id="IPR013320">
    <property type="entry name" value="ConA-like_dom_sf"/>
</dbReference>
<keyword evidence="2" id="KW-0812">Transmembrane</keyword>
<name>A0AAE3K486_9BACT</name>
<comment type="caution">
    <text evidence="4">The sequence shown here is derived from an EMBL/GenBank/DDBJ whole genome shotgun (WGS) entry which is preliminary data.</text>
</comment>
<feature type="signal peptide" evidence="3">
    <location>
        <begin position="1"/>
        <end position="21"/>
    </location>
</feature>
<feature type="chain" id="PRO_5041935139" evidence="3">
    <location>
        <begin position="22"/>
        <end position="349"/>
    </location>
</feature>
<dbReference type="GO" id="GO:0004553">
    <property type="term" value="F:hydrolase activity, hydrolyzing O-glycosyl compounds"/>
    <property type="evidence" value="ECO:0007669"/>
    <property type="project" value="UniProtKB-ARBA"/>
</dbReference>
<dbReference type="Pfam" id="PF13385">
    <property type="entry name" value="Laminin_G_3"/>
    <property type="match status" value="1"/>
</dbReference>
<evidence type="ECO:0000313" key="4">
    <source>
        <dbReference type="EMBL" id="MCI5755508.1"/>
    </source>
</evidence>
<evidence type="ECO:0000313" key="5">
    <source>
        <dbReference type="Proteomes" id="UP001139365"/>
    </source>
</evidence>
<keyword evidence="2" id="KW-1133">Transmembrane helix</keyword>
<protein>
    <submittedName>
        <fullName evidence="4">LamG domain-containing protein</fullName>
    </submittedName>
</protein>
<dbReference type="EMBL" id="JALEMU010000068">
    <property type="protein sequence ID" value="MCI5755508.1"/>
    <property type="molecule type" value="Genomic_DNA"/>
</dbReference>
<evidence type="ECO:0000256" key="2">
    <source>
        <dbReference type="SAM" id="Phobius"/>
    </source>
</evidence>
<feature type="transmembrane region" description="Helical" evidence="2">
    <location>
        <begin position="321"/>
        <end position="342"/>
    </location>
</feature>
<keyword evidence="2" id="KW-0472">Membrane</keyword>
<dbReference type="Proteomes" id="UP001139365">
    <property type="component" value="Unassembled WGS sequence"/>
</dbReference>
<dbReference type="AlphaFoldDB" id="A0AAE3K486"/>
<reference evidence="4 5" key="1">
    <citation type="submission" date="2022-03" db="EMBL/GenBank/DDBJ databases">
        <title>Metagenome-assembled genomes from swine fecal metagenomes.</title>
        <authorList>
            <person name="Holman D.B."/>
            <person name="Kommadath A."/>
        </authorList>
    </citation>
    <scope>NUCLEOTIDE SEQUENCE [LARGE SCALE GENOMIC DNA]</scope>
    <source>
        <strain evidence="4">SUG147</strain>
    </source>
</reference>
<dbReference type="Gene3D" id="2.60.120.200">
    <property type="match status" value="1"/>
</dbReference>
<gene>
    <name evidence="4" type="ORF">MR241_04365</name>
</gene>
<evidence type="ECO:0000256" key="1">
    <source>
        <dbReference type="SAM" id="MobiDB-lite"/>
    </source>
</evidence>